<dbReference type="Pfam" id="PF05380">
    <property type="entry name" value="Peptidase_A17"/>
    <property type="match status" value="1"/>
</dbReference>
<dbReference type="EMBL" id="JAIWYP010000002">
    <property type="protein sequence ID" value="KAH3862563.1"/>
    <property type="molecule type" value="Genomic_DNA"/>
</dbReference>
<gene>
    <name evidence="4" type="ORF">DPMN_025532</name>
</gene>
<organism evidence="4 5">
    <name type="scientific">Dreissena polymorpha</name>
    <name type="common">Zebra mussel</name>
    <name type="synonym">Mytilus polymorpha</name>
    <dbReference type="NCBI Taxonomy" id="45954"/>
    <lineage>
        <taxon>Eukaryota</taxon>
        <taxon>Metazoa</taxon>
        <taxon>Spiralia</taxon>
        <taxon>Lophotrochozoa</taxon>
        <taxon>Mollusca</taxon>
        <taxon>Bivalvia</taxon>
        <taxon>Autobranchia</taxon>
        <taxon>Heteroconchia</taxon>
        <taxon>Euheterodonta</taxon>
        <taxon>Imparidentia</taxon>
        <taxon>Neoheterodontei</taxon>
        <taxon>Myida</taxon>
        <taxon>Dreissenoidea</taxon>
        <taxon>Dreissenidae</taxon>
        <taxon>Dreissena</taxon>
    </lineage>
</organism>
<sequence length="1878" mass="212362">MTFRVRTLTWKAMGSYEEKVTKFESQLEKHWKVISDSIEENGNIDELDEIQIKSLKTQIVTDFREVDRIATEFRRFLENTRTKESIDKDREIADKLISYRQITNDFLRSLNQSDAKSSSSRTSSQARLRAAKARVAFAEEQAYLEKKRADVERQKAELEIDLKLLQQKREAALTEAECESVNKIPELPETTKKQLTAEFINNLPDNVNVVNETASDLTKFLLKKDLLYSRITSFNDQPENYNSWRQTFKAVMSEISASPSEEIDMLIKWLGPTSKRQALSLKSAYITDPVEGLNKVWTRLDERFGSLESVYHATMKRLSAFPKIPPRNPTLLYDLSDLLSEIEGLKTNPKFSTILSYFDAAIGINPIVCKLPHNIQEKWTAAATRYKEVNDVAFPPFSEFSKFIRQQSKIRNDPSFHYETESPTFANRSTAVNSCRHEKPPVTVKKTSVPENKCPIHRTPHTLQECRVFQEMPYESRRKLLSEKRLCFKCYSSQHVAKECGKDLSHSVYQSDIKRNSGASGYDKNPRVTPQPSVFQGGEQKPTVSASCTEIEICGSQFCSKSCSKIVLANVYSENNSDHMTRCYCIIDEQSNRSLIKPELFSLLGITGDNYEYVLKTCGGSKVVSGRRASNVVVESLDGSCSYTLPTLIECSDIPNDKNEICTPDNARCHDHLKNIADYLPDFDAQTDVLLLLGRDVIEAHHVFDQVLGPPGAPFAQRLGLGWVVVGELCLGQMHVPTVVNVNKTYVLDDGRTSLFQPCCDHVLSVKDPLFIRTPSDDKVSLSIDDREFLSCMDEKVHKNSDGSWVAPLPLRSDRPRLPNNKTQAVRRTESLLKGLEKDPGKKTHFFEFMDKLFKNKHAELAPDLGPNEECWYLPIFGVYHPKKPSQVRVVFDSSAKFEGISLNSVLLQGPDFTNSLLGVLLRFRKDKIAIVADIEQMFYSFSVEESHRNLIRFFWFLDNDPSKELVEYRMCKHVFGNSPSPAIATYCLRKSVEESDSEVKSFVNRDFYVDDGLSSQPTVEKAVDLVQRTQKYLSASKLRLHKIASNSPEVLKKFPNDDLAKGLKDVDLDCGELPIQRSLGIVWSIENDRFMFKVDMSAQAVTKRGILSTINSLFDPLGFLAPVVLEGRLILRELVSTKVDWDETIPQDIARKWENWISKVAKVTSLDIRRSYFEGSISEMSGLELHVFADASVSAISAVVYVLGNASNGDRQIGFVLGKSKLAPEHGHSVPRLELCAAVLACQLYQCVSEQLAVSLTKVVFYTDSRVVLGYICNKTRRFYQYVSNRVQKILHVSSPNQWNHVPTELNPADIGSRGASVEQLKQSSWLVGPNFLLEERLSNPEHYPLMEPDCDKEIRPEVVVRSTKVVVGQSLARKVSKFSTFDTLVRALSTLRHIAVSYHKNLPCKGWHLCPAAKDVQLRNEVKLSLYRDVQLEFYSKEVECLSVGKALPRDSTILSLDPKLGSDGLLHVGGRLSRSKLPLLEKNPIVLPGKHALSRLLVEHHHNLVHHQGRTFTEGAVRSAGLWITGGKRLVSSVIQKCVVCRRLRGRFECQKMSDLPEDRVEEASPFSYVGVDVFGPWEVVARRTRGGHAASKRWAVLFTCLVLRAVHIEVLEDLSSSAFTNALRRFVSVRGKVKMYRSDRGTNFVGAIDNIQVTAINVEDESVKGYLKKSGSVWVFNSPHSSHMGGVWERMIGVARRILEAMLLGVKSLSHDVLVTLMAEVSAIINSRPIVPVSNDPEVPDVLSPSALLTQKLECDQVSLGNMDVKDLYRSQWQQVQYLANQFWVRWRKEYLQSLQGRRIWHEDHDPLRVGDVVLLRDAEVARNFWPMARVTRTFPSQDGCVRKVEVCVAKDKQKVFYTRPVVELVLLVSAGSS</sequence>
<feature type="domain" description="Integrase catalytic" evidence="3">
    <location>
        <begin position="1565"/>
        <end position="1757"/>
    </location>
</feature>
<dbReference type="SUPFAM" id="SSF53098">
    <property type="entry name" value="Ribonuclease H-like"/>
    <property type="match status" value="1"/>
</dbReference>
<dbReference type="InterPro" id="IPR001584">
    <property type="entry name" value="Integrase_cat-core"/>
</dbReference>
<evidence type="ECO:0000256" key="2">
    <source>
        <dbReference type="SAM" id="MobiDB-lite"/>
    </source>
</evidence>
<accession>A0A9D4LRP9</accession>
<dbReference type="InterPro" id="IPR008042">
    <property type="entry name" value="Retrotrans_Pao"/>
</dbReference>
<dbReference type="InterPro" id="IPR040676">
    <property type="entry name" value="DUF5641"/>
</dbReference>
<name>A0A9D4LRP9_DREPO</name>
<feature type="coiled-coil region" evidence="1">
    <location>
        <begin position="121"/>
        <end position="175"/>
    </location>
</feature>
<dbReference type="PANTHER" id="PTHR47331:SF6">
    <property type="entry name" value="DOUBLECORTIN DOMAIN-CONTAINING PROTEIN"/>
    <property type="match status" value="1"/>
</dbReference>
<feature type="region of interest" description="Disordered" evidence="2">
    <location>
        <begin position="515"/>
        <end position="540"/>
    </location>
</feature>
<protein>
    <recommendedName>
        <fullName evidence="3">Integrase catalytic domain-containing protein</fullName>
    </recommendedName>
</protein>
<keyword evidence="1" id="KW-0175">Coiled coil</keyword>
<dbReference type="InterPro" id="IPR012337">
    <property type="entry name" value="RNaseH-like_sf"/>
</dbReference>
<comment type="caution">
    <text evidence="4">The sequence shown here is derived from an EMBL/GenBank/DDBJ whole genome shotgun (WGS) entry which is preliminary data.</text>
</comment>
<dbReference type="PANTHER" id="PTHR47331">
    <property type="entry name" value="PHD-TYPE DOMAIN-CONTAINING PROTEIN"/>
    <property type="match status" value="1"/>
</dbReference>
<dbReference type="InterPro" id="IPR036397">
    <property type="entry name" value="RNaseH_sf"/>
</dbReference>
<dbReference type="PROSITE" id="PS50994">
    <property type="entry name" value="INTEGRASE"/>
    <property type="match status" value="1"/>
</dbReference>
<dbReference type="Pfam" id="PF18701">
    <property type="entry name" value="DUF5641"/>
    <property type="match status" value="1"/>
</dbReference>
<dbReference type="GO" id="GO:0015074">
    <property type="term" value="P:DNA integration"/>
    <property type="evidence" value="ECO:0007669"/>
    <property type="project" value="InterPro"/>
</dbReference>
<proteinExistence type="predicted"/>
<keyword evidence="5" id="KW-1185">Reference proteome</keyword>
<dbReference type="Proteomes" id="UP000828390">
    <property type="component" value="Unassembled WGS sequence"/>
</dbReference>
<evidence type="ECO:0000256" key="1">
    <source>
        <dbReference type="SAM" id="Coils"/>
    </source>
</evidence>
<evidence type="ECO:0000259" key="3">
    <source>
        <dbReference type="PROSITE" id="PS50994"/>
    </source>
</evidence>
<reference evidence="4" key="2">
    <citation type="submission" date="2020-11" db="EMBL/GenBank/DDBJ databases">
        <authorList>
            <person name="McCartney M.A."/>
            <person name="Auch B."/>
            <person name="Kono T."/>
            <person name="Mallez S."/>
            <person name="Becker A."/>
            <person name="Gohl D.M."/>
            <person name="Silverstein K.A.T."/>
            <person name="Koren S."/>
            <person name="Bechman K.B."/>
            <person name="Herman A."/>
            <person name="Abrahante J.E."/>
            <person name="Garbe J."/>
        </authorList>
    </citation>
    <scope>NUCLEOTIDE SEQUENCE</scope>
    <source>
        <strain evidence="4">Duluth1</strain>
        <tissue evidence="4">Whole animal</tissue>
    </source>
</reference>
<dbReference type="GO" id="GO:0003676">
    <property type="term" value="F:nucleic acid binding"/>
    <property type="evidence" value="ECO:0007669"/>
    <property type="project" value="InterPro"/>
</dbReference>
<dbReference type="CDD" id="cd01644">
    <property type="entry name" value="RT_pepA17"/>
    <property type="match status" value="1"/>
</dbReference>
<evidence type="ECO:0000313" key="4">
    <source>
        <dbReference type="EMBL" id="KAH3862563.1"/>
    </source>
</evidence>
<dbReference type="InterPro" id="IPR043502">
    <property type="entry name" value="DNA/RNA_pol_sf"/>
</dbReference>
<reference evidence="4" key="1">
    <citation type="journal article" date="2019" name="bioRxiv">
        <title>The Genome of the Zebra Mussel, Dreissena polymorpha: A Resource for Invasive Species Research.</title>
        <authorList>
            <person name="McCartney M.A."/>
            <person name="Auch B."/>
            <person name="Kono T."/>
            <person name="Mallez S."/>
            <person name="Zhang Y."/>
            <person name="Obille A."/>
            <person name="Becker A."/>
            <person name="Abrahante J.E."/>
            <person name="Garbe J."/>
            <person name="Badalamenti J.P."/>
            <person name="Herman A."/>
            <person name="Mangelson H."/>
            <person name="Liachko I."/>
            <person name="Sullivan S."/>
            <person name="Sone E.D."/>
            <person name="Koren S."/>
            <person name="Silverstein K.A.T."/>
            <person name="Beckman K.B."/>
            <person name="Gohl D.M."/>
        </authorList>
    </citation>
    <scope>NUCLEOTIDE SEQUENCE</scope>
    <source>
        <strain evidence="4">Duluth1</strain>
        <tissue evidence="4">Whole animal</tissue>
    </source>
</reference>
<dbReference type="Gene3D" id="3.30.420.10">
    <property type="entry name" value="Ribonuclease H-like superfamily/Ribonuclease H"/>
    <property type="match status" value="1"/>
</dbReference>
<evidence type="ECO:0000313" key="5">
    <source>
        <dbReference type="Proteomes" id="UP000828390"/>
    </source>
</evidence>
<dbReference type="SUPFAM" id="SSF56672">
    <property type="entry name" value="DNA/RNA polymerases"/>
    <property type="match status" value="1"/>
</dbReference>